<gene>
    <name evidence="1" type="ORF">KSZ_71650</name>
</gene>
<keyword evidence="2" id="KW-1185">Reference proteome</keyword>
<dbReference type="Proteomes" id="UP000635565">
    <property type="component" value="Unassembled WGS sequence"/>
</dbReference>
<comment type="caution">
    <text evidence="1">The sequence shown here is derived from an EMBL/GenBank/DDBJ whole genome shotgun (WGS) entry which is preliminary data.</text>
</comment>
<evidence type="ECO:0000313" key="2">
    <source>
        <dbReference type="Proteomes" id="UP000635565"/>
    </source>
</evidence>
<accession>A0ABQ3VS96</accession>
<dbReference type="RefSeq" id="WP_201366686.1">
    <property type="nucleotide sequence ID" value="NZ_BNJJ01000032.1"/>
</dbReference>
<proteinExistence type="predicted"/>
<name>A0ABQ3VS96_9CHLR</name>
<protein>
    <submittedName>
        <fullName evidence="1">Uncharacterized protein</fullName>
    </submittedName>
</protein>
<sequence>MAALTFFLATSPSKNKLTEKEIEALILALLREQHIRLPAAIFVGSAQNEVRGEAYDRAAHGGMLIQASQHVIPNAPETMLRLARNVIDGKEKHAETLWYCGDDVSAFLQALHRLPWREKDVCFCFPFLSDALSHDCGWDCGAVLYALTQPYVIDFMDVLDTTAHPLINYPASYFFTLSSFCAGGFSNEEHNPLEPLLQRYWSFNLDLKQT</sequence>
<dbReference type="EMBL" id="BNJJ01000032">
    <property type="protein sequence ID" value="GHO89159.1"/>
    <property type="molecule type" value="Genomic_DNA"/>
</dbReference>
<organism evidence="1 2">
    <name type="scientific">Dictyobacter formicarum</name>
    <dbReference type="NCBI Taxonomy" id="2778368"/>
    <lineage>
        <taxon>Bacteria</taxon>
        <taxon>Bacillati</taxon>
        <taxon>Chloroflexota</taxon>
        <taxon>Ktedonobacteria</taxon>
        <taxon>Ktedonobacterales</taxon>
        <taxon>Dictyobacteraceae</taxon>
        <taxon>Dictyobacter</taxon>
    </lineage>
</organism>
<reference evidence="1 2" key="1">
    <citation type="journal article" date="2021" name="Int. J. Syst. Evol. Microbiol.">
        <title>Reticulibacter mediterranei gen. nov., sp. nov., within the new family Reticulibacteraceae fam. nov., and Ktedonospora formicarum gen. nov., sp. nov., Ktedonobacter robiniae sp. nov., Dictyobacter formicarum sp. nov. and Dictyobacter arantiisoli sp. nov., belonging to the class Ktedonobacteria.</title>
        <authorList>
            <person name="Yabe S."/>
            <person name="Zheng Y."/>
            <person name="Wang C.M."/>
            <person name="Sakai Y."/>
            <person name="Abe K."/>
            <person name="Yokota A."/>
            <person name="Donadio S."/>
            <person name="Cavaletti L."/>
            <person name="Monciardini P."/>
        </authorList>
    </citation>
    <scope>NUCLEOTIDE SEQUENCE [LARGE SCALE GENOMIC DNA]</scope>
    <source>
        <strain evidence="1 2">SOSP1-9</strain>
    </source>
</reference>
<evidence type="ECO:0000313" key="1">
    <source>
        <dbReference type="EMBL" id="GHO89159.1"/>
    </source>
</evidence>